<evidence type="ECO:0000313" key="1">
    <source>
        <dbReference type="EMBL" id="MCE3051942.1"/>
    </source>
</evidence>
<dbReference type="Proteomes" id="UP000823775">
    <property type="component" value="Unassembled WGS sequence"/>
</dbReference>
<accession>A0ABS8WPD9</accession>
<dbReference type="EMBL" id="JACEIK010009082">
    <property type="protein sequence ID" value="MCE3051942.1"/>
    <property type="molecule type" value="Genomic_DNA"/>
</dbReference>
<comment type="caution">
    <text evidence="1">The sequence shown here is derived from an EMBL/GenBank/DDBJ whole genome shotgun (WGS) entry which is preliminary data.</text>
</comment>
<sequence>MRGTGRRISTIRLFCEAHVDVAKLDKSEDVKHNAILELGQMGPHSKYFSTLSLVGNLEIEPSKPMERCAGKGKSESTS</sequence>
<name>A0ABS8WPD9_DATST</name>
<organism evidence="1 2">
    <name type="scientific">Datura stramonium</name>
    <name type="common">Jimsonweed</name>
    <name type="synonym">Common thornapple</name>
    <dbReference type="NCBI Taxonomy" id="4076"/>
    <lineage>
        <taxon>Eukaryota</taxon>
        <taxon>Viridiplantae</taxon>
        <taxon>Streptophyta</taxon>
        <taxon>Embryophyta</taxon>
        <taxon>Tracheophyta</taxon>
        <taxon>Spermatophyta</taxon>
        <taxon>Magnoliopsida</taxon>
        <taxon>eudicotyledons</taxon>
        <taxon>Gunneridae</taxon>
        <taxon>Pentapetalae</taxon>
        <taxon>asterids</taxon>
        <taxon>lamiids</taxon>
        <taxon>Solanales</taxon>
        <taxon>Solanaceae</taxon>
        <taxon>Solanoideae</taxon>
        <taxon>Datureae</taxon>
        <taxon>Datura</taxon>
    </lineage>
</organism>
<keyword evidence="2" id="KW-1185">Reference proteome</keyword>
<protein>
    <submittedName>
        <fullName evidence="1">Uncharacterized protein</fullName>
    </submittedName>
</protein>
<reference evidence="1 2" key="1">
    <citation type="journal article" date="2021" name="BMC Genomics">
        <title>Datura genome reveals duplications of psychoactive alkaloid biosynthetic genes and high mutation rate following tissue culture.</title>
        <authorList>
            <person name="Rajewski A."/>
            <person name="Carter-House D."/>
            <person name="Stajich J."/>
            <person name="Litt A."/>
        </authorList>
    </citation>
    <scope>NUCLEOTIDE SEQUENCE [LARGE SCALE GENOMIC DNA]</scope>
    <source>
        <strain evidence="1">AR-01</strain>
    </source>
</reference>
<gene>
    <name evidence="1" type="ORF">HAX54_051233</name>
</gene>
<evidence type="ECO:0000313" key="2">
    <source>
        <dbReference type="Proteomes" id="UP000823775"/>
    </source>
</evidence>
<proteinExistence type="predicted"/>